<protein>
    <recommendedName>
        <fullName evidence="8">PPM-type phosphatase domain-containing protein</fullName>
    </recommendedName>
</protein>
<dbReference type="SUPFAM" id="SSF81606">
    <property type="entry name" value="PP2C-like"/>
    <property type="match status" value="1"/>
</dbReference>
<reference evidence="9" key="1">
    <citation type="submission" date="2013-10" db="EMBL/GenBank/DDBJ databases">
        <title>Genomic analysis of the causative agents of coccidiosis in chickens.</title>
        <authorList>
            <person name="Reid A.J."/>
            <person name="Blake D."/>
            <person name="Billington K."/>
            <person name="Browne H."/>
            <person name="Dunn M."/>
            <person name="Hung S."/>
            <person name="Kawahara F."/>
            <person name="Miranda-Saavedra D."/>
            <person name="Mourier T."/>
            <person name="Nagra H."/>
            <person name="Otto T.D."/>
            <person name="Rawlings N."/>
            <person name="Sanchez A."/>
            <person name="Sanders M."/>
            <person name="Subramaniam C."/>
            <person name="Tay Y."/>
            <person name="Dear P."/>
            <person name="Doerig C."/>
            <person name="Gruber A."/>
            <person name="Parkinson J."/>
            <person name="Shirley M."/>
            <person name="Wan K.L."/>
            <person name="Berriman M."/>
            <person name="Tomley F."/>
            <person name="Pain A."/>
        </authorList>
    </citation>
    <scope>NUCLEOTIDE SEQUENCE [LARGE SCALE GENOMIC DNA]</scope>
    <source>
        <strain evidence="9">Houghton</strain>
    </source>
</reference>
<keyword evidence="3 5" id="KW-0378">Hydrolase</keyword>
<comment type="similarity">
    <text evidence="5">Belongs to the PP2C family.</text>
</comment>
<dbReference type="InterPro" id="IPR001932">
    <property type="entry name" value="PPM-type_phosphatase-like_dom"/>
</dbReference>
<evidence type="ECO:0000256" key="2">
    <source>
        <dbReference type="ARBA" id="ARBA00022723"/>
    </source>
</evidence>
<feature type="domain" description="PPM-type phosphatase" evidence="8">
    <location>
        <begin position="152"/>
        <end position="421"/>
    </location>
</feature>
<keyword evidence="7" id="KW-1133">Transmembrane helix</keyword>
<dbReference type="Gene3D" id="3.60.40.10">
    <property type="entry name" value="PPM-type phosphatase domain"/>
    <property type="match status" value="1"/>
</dbReference>
<dbReference type="Pfam" id="PF00481">
    <property type="entry name" value="PP2C"/>
    <property type="match status" value="1"/>
</dbReference>
<proteinExistence type="inferred from homology"/>
<dbReference type="GeneID" id="25252865"/>
<feature type="region of interest" description="Disordered" evidence="6">
    <location>
        <begin position="59"/>
        <end position="87"/>
    </location>
</feature>
<dbReference type="OrthoDB" id="332771at2759"/>
<evidence type="ECO:0000313" key="9">
    <source>
        <dbReference type="EMBL" id="CDJ42313.1"/>
    </source>
</evidence>
<evidence type="ECO:0000256" key="6">
    <source>
        <dbReference type="SAM" id="MobiDB-lite"/>
    </source>
</evidence>
<keyword evidence="7" id="KW-0472">Membrane</keyword>
<dbReference type="SMART" id="SM00332">
    <property type="entry name" value="PP2Cc"/>
    <property type="match status" value="1"/>
</dbReference>
<keyword evidence="4 5" id="KW-0904">Protein phosphatase</keyword>
<accession>U6KZF6</accession>
<dbReference type="GO" id="GO:0016020">
    <property type="term" value="C:membrane"/>
    <property type="evidence" value="ECO:0007669"/>
    <property type="project" value="UniProtKB-SubCell"/>
</dbReference>
<dbReference type="InterPro" id="IPR036457">
    <property type="entry name" value="PPM-type-like_dom_sf"/>
</dbReference>
<dbReference type="InterPro" id="IPR000222">
    <property type="entry name" value="PP2C_BS"/>
</dbReference>
<dbReference type="VEuPathDB" id="ToxoDB:ETH_00018660"/>
<evidence type="ECO:0000256" key="7">
    <source>
        <dbReference type="SAM" id="Phobius"/>
    </source>
</evidence>
<feature type="compositionally biased region" description="Acidic residues" evidence="6">
    <location>
        <begin position="75"/>
        <end position="87"/>
    </location>
</feature>
<dbReference type="AlphaFoldDB" id="U6KZF6"/>
<evidence type="ECO:0000256" key="3">
    <source>
        <dbReference type="ARBA" id="ARBA00022801"/>
    </source>
</evidence>
<dbReference type="PANTHER" id="PTHR47992">
    <property type="entry name" value="PROTEIN PHOSPHATASE"/>
    <property type="match status" value="1"/>
</dbReference>
<feature type="transmembrane region" description="Helical" evidence="7">
    <location>
        <begin position="12"/>
        <end position="35"/>
    </location>
</feature>
<evidence type="ECO:0000259" key="8">
    <source>
        <dbReference type="PROSITE" id="PS51746"/>
    </source>
</evidence>
<dbReference type="RefSeq" id="XP_013233063.1">
    <property type="nucleotide sequence ID" value="XM_013377609.1"/>
</dbReference>
<reference evidence="9" key="2">
    <citation type="submission" date="2013-10" db="EMBL/GenBank/DDBJ databases">
        <authorList>
            <person name="Aslett M."/>
        </authorList>
    </citation>
    <scope>NUCLEOTIDE SEQUENCE [LARGE SCALE GENOMIC DNA]</scope>
    <source>
        <strain evidence="9">Houghton</strain>
    </source>
</reference>
<dbReference type="PROSITE" id="PS51746">
    <property type="entry name" value="PPM_2"/>
    <property type="match status" value="1"/>
</dbReference>
<organism evidence="9 10">
    <name type="scientific">Eimeria tenella</name>
    <name type="common">Coccidian parasite</name>
    <dbReference type="NCBI Taxonomy" id="5802"/>
    <lineage>
        <taxon>Eukaryota</taxon>
        <taxon>Sar</taxon>
        <taxon>Alveolata</taxon>
        <taxon>Apicomplexa</taxon>
        <taxon>Conoidasida</taxon>
        <taxon>Coccidia</taxon>
        <taxon>Eucoccidiorida</taxon>
        <taxon>Eimeriorina</taxon>
        <taxon>Eimeriidae</taxon>
        <taxon>Eimeria</taxon>
    </lineage>
</organism>
<dbReference type="GO" id="GO:0046872">
    <property type="term" value="F:metal ion binding"/>
    <property type="evidence" value="ECO:0007669"/>
    <property type="project" value="UniProtKB-KW"/>
</dbReference>
<name>U6KZF6_EIMTE</name>
<evidence type="ECO:0000313" key="10">
    <source>
        <dbReference type="Proteomes" id="UP000030747"/>
    </source>
</evidence>
<dbReference type="PROSITE" id="PS01032">
    <property type="entry name" value="PPM_1"/>
    <property type="match status" value="1"/>
</dbReference>
<keyword evidence="2" id="KW-0479">Metal-binding</keyword>
<dbReference type="CDD" id="cd00143">
    <property type="entry name" value="PP2Cc"/>
    <property type="match status" value="1"/>
</dbReference>
<evidence type="ECO:0000256" key="5">
    <source>
        <dbReference type="RuleBase" id="RU003465"/>
    </source>
</evidence>
<keyword evidence="7" id="KW-0812">Transmembrane</keyword>
<evidence type="ECO:0000256" key="1">
    <source>
        <dbReference type="ARBA" id="ARBA00004170"/>
    </source>
</evidence>
<dbReference type="Proteomes" id="UP000030747">
    <property type="component" value="Unassembled WGS sequence"/>
</dbReference>
<evidence type="ECO:0000256" key="4">
    <source>
        <dbReference type="ARBA" id="ARBA00022912"/>
    </source>
</evidence>
<keyword evidence="10" id="KW-1185">Reference proteome</keyword>
<dbReference type="GO" id="GO:0004722">
    <property type="term" value="F:protein serine/threonine phosphatase activity"/>
    <property type="evidence" value="ECO:0007669"/>
    <property type="project" value="InterPro"/>
</dbReference>
<comment type="subcellular location">
    <subcellularLocation>
        <location evidence="1">Membrane</location>
        <topology evidence="1">Peripheral membrane protein</topology>
    </subcellularLocation>
</comment>
<dbReference type="InterPro" id="IPR015655">
    <property type="entry name" value="PP2C"/>
</dbReference>
<dbReference type="EMBL" id="HG675711">
    <property type="protein sequence ID" value="CDJ42313.1"/>
    <property type="molecule type" value="Genomic_DNA"/>
</dbReference>
<gene>
    <name evidence="9" type="ORF">ETH_00018660</name>
</gene>
<sequence length="435" mass="48033">MAGAFRFGQRRAAVRVSSSSLFFVLFVYCLVSNFYSSNSFRLNSSSDFSLAAGAAASPGAAAYPPEGVDTPEGAETQDADSPDAVETPELELDANEAKPAVIEYSEGFPEAGESYGQQGGEAIEEELQKTQKFENKDETKINFEEKSAGHVQAVSGTMRGRRPTDEDEITTLEQLNSNTYFMGLFDGHGGSQTAKYLKQNAHKEFAAALEVSADIPLEYDEGKISEVCVAMDKTIIKKNICKRSGSTAAMLFVEKDILQERSFRLHSVFVGDSRIKAIDLSSDRSFYLTEDHKPEREEEKHRIELSGGRVYAVHNVYRVNGILNVSRAFGDSFLKDYSARPPYEQPVVALPGQLEEFISPSFVILIACDGVFETVDADLDNLVRQQLKKTNFDLLKTVKEILQVAYSRGSRDNLSLLLARVNNEVQQETSPFALG</sequence>
<dbReference type="VEuPathDB" id="ToxoDB:ETH2_1500700"/>